<dbReference type="OMA" id="QWTERDV"/>
<comment type="caution">
    <text evidence="2">The sequence shown here is derived from an EMBL/GenBank/DDBJ whole genome shotgun (WGS) entry which is preliminary data.</text>
</comment>
<dbReference type="EMBL" id="LJSK01000136">
    <property type="protein sequence ID" value="KPI86328.1"/>
    <property type="molecule type" value="Genomic_DNA"/>
</dbReference>
<dbReference type="VEuPathDB" id="TriTrypDB:Lsey_0136_0010"/>
<dbReference type="Proteomes" id="UP000038009">
    <property type="component" value="Unassembled WGS sequence"/>
</dbReference>
<feature type="compositionally biased region" description="Basic and acidic residues" evidence="1">
    <location>
        <begin position="751"/>
        <end position="763"/>
    </location>
</feature>
<proteinExistence type="predicted"/>
<feature type="region of interest" description="Disordered" evidence="1">
    <location>
        <begin position="747"/>
        <end position="769"/>
    </location>
</feature>
<evidence type="ECO:0000313" key="2">
    <source>
        <dbReference type="EMBL" id="KPI86328.1"/>
    </source>
</evidence>
<feature type="region of interest" description="Disordered" evidence="1">
    <location>
        <begin position="1598"/>
        <end position="1630"/>
    </location>
</feature>
<feature type="region of interest" description="Disordered" evidence="1">
    <location>
        <begin position="195"/>
        <end position="248"/>
    </location>
</feature>
<sequence>MAELYRSVAASPPLAPTAEAATDALQSTVDSDAAFQESAKVPFPRQHEVDKTYHSKENTNDNEITSADQPLEFLQPLHIGPTATTSVVSAHSDLLENECGDTAKIKESSEHTWSGGAPVDGVSGDGVDSSVLAPYLSVGMRSLHYTPCGTYHVDPAAAATAFSSKQQQQEDGIACEDSRSTVSSDALAATVAHAHDEAHNNENQPRLLSEKLSPSRESGCNEGDQQNVPQTTLCKQPRSHESHDDVEKEEGMPNALMECAPASANSVAVSRLRDVYSSSSNISHVHSNASHALAAVNSCPHDATASDAKDTMKLPLSPRLSYVPWRLSVSNGCDDDGQVSLPSFDTKHASVVNEQRARSLPQPNRRTRSGAANNTESNSGAHEDGSVLRATPHQEILIGATPHSGTAVIDSSSHSYAPSHRAESFPSRYLPVDEGSGELAVAFRRDGTGLEYGHPGGSPNPSLTAPPLTVGAAGPAPPLHGSGSDSSATSSRVRAEEAACPTVMHEEDSISPHDDAPCLPRLEQAVDSVGAHISVSPPPALFRNTSPGTANLASYTSRSASATSSSPMADAQARSMAAMFAALTTATQRLHSKQATAAFLTNPTFDTDSRADEETEGRSVGKMDQLRLSLSVSNPLVYEDLPSSEISSSQQLNAAVQPPPNLQLAYPLRSHSLTENFNHFLPSCRSPVSTSPTYSLTKVNSADNIFGNSSSSLLPPMLMFTARGGGDPGVALGAAAAEAVRELNGSNCGVDEERNMDEGEHRSHPAAMQPTPTVLEPVACARSLCDSDASNLVASSNSDISALNIEGVQVANVGERRSADEVAHPLSWPSAPRSHRASPSSASKASADQQAETEHAGGNCKGEEEEKDVVSSALGVASAAANDTTSTDRASATVVATTDPPAVLAFLRVPAGHREVGDAMHMAGPEWNSRSPLMSTNTHRDRGEDGAISAESDDMSGTATTRAPNSSTSSRHQIHQVGSMNFCETPDMLPDAGSTYPHSRRDPTSNYTARSFISGVLAASHAAPGALGAHGQMTSQPSSATATAASSNLCAPISARVWSDDSATMATADPLRPRSEEATQKPRESPIVSHGFRQLTPILTPRLSTASDEKGGSHVRRAADAATLLDVDDKDETNPLSGGPSTANLSGTMSYIPSSPAQPQQMPTFQDPHTNATADALGGSVSLSNQGDEDSMWGEPTTSAQPQQHPEQQKRPPVEEEFTEPAAAPVASSNGKHVRFAMPSETQFIDPPSSPWAGNDFFYDPDYTHMEFKNLPRATTAQEKATENDDENEKVVAEDAEVLRAVPQFRFTHRCTDAYGAPTLNSAAGTRMPPEAIWLRGARTEKLKAMKNAAAATAGGAPPERSAQQNGEHEAAVSATSHSDGTEGERAPRIFFTKERLASRTALMEARRAALQGRSNINASSSITVKPGEPTARPGSGLLSSPCSSAAGDTAAGQSTRAGSSVGLCTPPPAAATISVALPDFVAPMTSGSSSRIVGLLSRGPPPVESGPTPIAPASVNSAAGIGNDNDDGFGGWVQQSPAPQPAKEAGAAPFKLTKEWCAEAAADVKKRCSKCPPCDASAAIAISPARVVDVLRTVFGRDDPLTPSSPHSKAADTSTHIASKRQRVSDAPEVLGSATSAALPESGEIRGVEGVLKALSFASLTQRNDPAAATGPLTATPGTTTTSTCSAPVIEDSGYVVPWRTHMNVTTAANATQRAMNGAAAAEAAGQGNDSNSNTAAAEGGDQEDASLRLAHHLLFASHQEMGARCDNETTPTAAVSCQISSFMGTRRLPDARTAAQWTERDVLLAVQQEHRRIAQENEGVTGTERLEDVLRLSS</sequence>
<feature type="compositionally biased region" description="Polar residues" evidence="1">
    <location>
        <begin position="370"/>
        <end position="380"/>
    </location>
</feature>
<feature type="region of interest" description="Disordered" evidence="1">
    <location>
        <begin position="404"/>
        <end position="432"/>
    </location>
</feature>
<feature type="region of interest" description="Disordered" evidence="1">
    <location>
        <begin position="1064"/>
        <end position="1087"/>
    </location>
</feature>
<dbReference type="OrthoDB" id="266677at2759"/>
<feature type="region of interest" description="Disordered" evidence="1">
    <location>
        <begin position="1666"/>
        <end position="1685"/>
    </location>
</feature>
<feature type="compositionally biased region" description="Basic and acidic residues" evidence="1">
    <location>
        <begin position="1071"/>
        <end position="1084"/>
    </location>
</feature>
<feature type="compositionally biased region" description="Basic and acidic residues" evidence="1">
    <location>
        <begin position="238"/>
        <end position="248"/>
    </location>
</feature>
<feature type="compositionally biased region" description="Low complexity" evidence="1">
    <location>
        <begin position="1667"/>
        <end position="1685"/>
    </location>
</feature>
<feature type="region of interest" description="Disordered" evidence="1">
    <location>
        <begin position="1346"/>
        <end position="1389"/>
    </location>
</feature>
<feature type="compositionally biased region" description="Polar residues" evidence="1">
    <location>
        <begin position="1196"/>
        <end position="1206"/>
    </location>
</feature>
<feature type="region of interest" description="Disordered" evidence="1">
    <location>
        <begin position="821"/>
        <end position="871"/>
    </location>
</feature>
<keyword evidence="3" id="KW-1185">Reference proteome</keyword>
<feature type="region of interest" description="Disordered" evidence="1">
    <location>
        <begin position="923"/>
        <end position="1004"/>
    </location>
</feature>
<feature type="compositionally biased region" description="Low complexity" evidence="1">
    <location>
        <begin position="1434"/>
        <end position="1447"/>
    </location>
</feature>
<feature type="compositionally biased region" description="Basic and acidic residues" evidence="1">
    <location>
        <begin position="1380"/>
        <end position="1389"/>
    </location>
</feature>
<feature type="compositionally biased region" description="Basic and acidic residues" evidence="1">
    <location>
        <begin position="45"/>
        <end position="59"/>
    </location>
</feature>
<feature type="compositionally biased region" description="Polar residues" evidence="1">
    <location>
        <begin position="215"/>
        <end position="234"/>
    </location>
</feature>
<feature type="compositionally biased region" description="Polar residues" evidence="1">
    <location>
        <begin position="1603"/>
        <end position="1618"/>
    </location>
</feature>
<feature type="region of interest" description="Disordered" evidence="1">
    <location>
        <begin position="1420"/>
        <end position="1460"/>
    </location>
</feature>
<feature type="compositionally biased region" description="Low complexity" evidence="1">
    <location>
        <begin position="482"/>
        <end position="491"/>
    </location>
</feature>
<feature type="region of interest" description="Disordered" evidence="1">
    <location>
        <begin position="347"/>
        <end position="386"/>
    </location>
</feature>
<evidence type="ECO:0000256" key="1">
    <source>
        <dbReference type="SAM" id="MobiDB-lite"/>
    </source>
</evidence>
<feature type="compositionally biased region" description="Polar residues" evidence="1">
    <location>
        <begin position="1134"/>
        <end position="1173"/>
    </location>
</feature>
<feature type="region of interest" description="Disordered" evidence="1">
    <location>
        <begin position="447"/>
        <end position="491"/>
    </location>
</feature>
<gene>
    <name evidence="2" type="ORF">ABL78_4594</name>
</gene>
<name>A0A0N1IKJ9_LEPSE</name>
<organism evidence="2 3">
    <name type="scientific">Leptomonas seymouri</name>
    <dbReference type="NCBI Taxonomy" id="5684"/>
    <lineage>
        <taxon>Eukaryota</taxon>
        <taxon>Discoba</taxon>
        <taxon>Euglenozoa</taxon>
        <taxon>Kinetoplastea</taxon>
        <taxon>Metakinetoplastina</taxon>
        <taxon>Trypanosomatida</taxon>
        <taxon>Trypanosomatidae</taxon>
        <taxon>Leishmaniinae</taxon>
        <taxon>Leptomonas</taxon>
    </lineage>
</organism>
<accession>A0A0N1IKJ9</accession>
<feature type="compositionally biased region" description="Polar residues" evidence="1">
    <location>
        <begin position="928"/>
        <end position="937"/>
    </location>
</feature>
<protein>
    <submittedName>
        <fullName evidence="2">Uncharacterized protein</fullName>
    </submittedName>
</protein>
<feature type="compositionally biased region" description="Polar residues" evidence="1">
    <location>
        <begin position="955"/>
        <end position="979"/>
    </location>
</feature>
<feature type="compositionally biased region" description="Low complexity" evidence="1">
    <location>
        <begin position="1720"/>
        <end position="1729"/>
    </location>
</feature>
<feature type="region of interest" description="Disordered" evidence="1">
    <location>
        <begin position="1720"/>
        <end position="1743"/>
    </location>
</feature>
<evidence type="ECO:0000313" key="3">
    <source>
        <dbReference type="Proteomes" id="UP000038009"/>
    </source>
</evidence>
<feature type="region of interest" description="Disordered" evidence="1">
    <location>
        <begin position="1"/>
        <end position="63"/>
    </location>
</feature>
<feature type="compositionally biased region" description="Low complexity" evidence="1">
    <location>
        <begin position="827"/>
        <end position="847"/>
    </location>
</feature>
<reference evidence="2 3" key="1">
    <citation type="journal article" date="2015" name="PLoS Pathog.">
        <title>Leptomonas seymouri: Adaptations to the Dixenous Life Cycle Analyzed by Genome Sequencing, Transcriptome Profiling and Co-infection with Leishmania donovani.</title>
        <authorList>
            <person name="Kraeva N."/>
            <person name="Butenko A."/>
            <person name="Hlavacova J."/>
            <person name="Kostygov A."/>
            <person name="Myskova J."/>
            <person name="Grybchuk D."/>
            <person name="Lestinova T."/>
            <person name="Votypka J."/>
            <person name="Volf P."/>
            <person name="Opperdoes F."/>
            <person name="Flegontov P."/>
            <person name="Lukes J."/>
            <person name="Yurchenko V."/>
        </authorList>
    </citation>
    <scope>NUCLEOTIDE SEQUENCE [LARGE SCALE GENOMIC DNA]</scope>
    <source>
        <strain evidence="2 3">ATCC 30220</strain>
    </source>
</reference>
<feature type="region of interest" description="Disordered" evidence="1">
    <location>
        <begin position="1102"/>
        <end position="1230"/>
    </location>
</feature>